<comment type="catalytic activity">
    <reaction evidence="7">
        <text>L-threonyl-[protein] + ATP = O-phospho-L-threonyl-[protein] + ADP + H(+)</text>
        <dbReference type="Rhea" id="RHEA:46608"/>
        <dbReference type="Rhea" id="RHEA-COMP:11060"/>
        <dbReference type="Rhea" id="RHEA-COMP:11605"/>
        <dbReference type="ChEBI" id="CHEBI:15378"/>
        <dbReference type="ChEBI" id="CHEBI:30013"/>
        <dbReference type="ChEBI" id="CHEBI:30616"/>
        <dbReference type="ChEBI" id="CHEBI:61977"/>
        <dbReference type="ChEBI" id="CHEBI:456216"/>
        <dbReference type="EC" id="2.7.11.1"/>
    </reaction>
</comment>
<dbReference type="GO" id="GO:0004674">
    <property type="term" value="F:protein serine/threonine kinase activity"/>
    <property type="evidence" value="ECO:0007669"/>
    <property type="project" value="UniProtKB-KW"/>
</dbReference>
<dbReference type="PROSITE" id="PS00107">
    <property type="entry name" value="PROTEIN_KINASE_ATP"/>
    <property type="match status" value="1"/>
</dbReference>
<evidence type="ECO:0000259" key="11">
    <source>
        <dbReference type="PROSITE" id="PS50011"/>
    </source>
</evidence>
<feature type="compositionally biased region" description="Low complexity" evidence="10">
    <location>
        <begin position="42"/>
        <end position="52"/>
    </location>
</feature>
<evidence type="ECO:0000313" key="13">
    <source>
        <dbReference type="WBParaSite" id="maker-unitig_33244-snap-gene-0.2-mRNA-1"/>
    </source>
</evidence>
<evidence type="ECO:0000256" key="6">
    <source>
        <dbReference type="ARBA" id="ARBA00022840"/>
    </source>
</evidence>
<evidence type="ECO:0000256" key="4">
    <source>
        <dbReference type="ARBA" id="ARBA00022741"/>
    </source>
</evidence>
<dbReference type="PANTHER" id="PTHR24356:SF390">
    <property type="entry name" value="PROTEIN KINASE C, BRAIN ISOZYME-RELATED"/>
    <property type="match status" value="1"/>
</dbReference>
<keyword evidence="3" id="KW-0808">Transferase</keyword>
<dbReference type="PROSITE" id="PS50011">
    <property type="entry name" value="PROTEIN_KINASE_DOM"/>
    <property type="match status" value="1"/>
</dbReference>
<evidence type="ECO:0000256" key="7">
    <source>
        <dbReference type="ARBA" id="ARBA00047899"/>
    </source>
</evidence>
<accession>A0A1I8FHH2</accession>
<evidence type="ECO:0000256" key="8">
    <source>
        <dbReference type="ARBA" id="ARBA00048679"/>
    </source>
</evidence>
<evidence type="ECO:0000256" key="3">
    <source>
        <dbReference type="ARBA" id="ARBA00022679"/>
    </source>
</evidence>
<dbReference type="EC" id="2.7.11.1" evidence="1"/>
<evidence type="ECO:0000313" key="12">
    <source>
        <dbReference type="Proteomes" id="UP000095280"/>
    </source>
</evidence>
<organism evidence="12 13">
    <name type="scientific">Macrostomum lignano</name>
    <dbReference type="NCBI Taxonomy" id="282301"/>
    <lineage>
        <taxon>Eukaryota</taxon>
        <taxon>Metazoa</taxon>
        <taxon>Spiralia</taxon>
        <taxon>Lophotrochozoa</taxon>
        <taxon>Platyhelminthes</taxon>
        <taxon>Rhabditophora</taxon>
        <taxon>Macrostomorpha</taxon>
        <taxon>Macrostomida</taxon>
        <taxon>Macrostomidae</taxon>
        <taxon>Macrostomum</taxon>
    </lineage>
</organism>
<comment type="catalytic activity">
    <reaction evidence="8">
        <text>L-seryl-[protein] + ATP = O-phospho-L-seryl-[protein] + ADP + H(+)</text>
        <dbReference type="Rhea" id="RHEA:17989"/>
        <dbReference type="Rhea" id="RHEA-COMP:9863"/>
        <dbReference type="Rhea" id="RHEA-COMP:11604"/>
        <dbReference type="ChEBI" id="CHEBI:15378"/>
        <dbReference type="ChEBI" id="CHEBI:29999"/>
        <dbReference type="ChEBI" id="CHEBI:30616"/>
        <dbReference type="ChEBI" id="CHEBI:83421"/>
        <dbReference type="ChEBI" id="CHEBI:456216"/>
        <dbReference type="EC" id="2.7.11.1"/>
    </reaction>
</comment>
<keyword evidence="6 9" id="KW-0067">ATP-binding</keyword>
<feature type="binding site" evidence="9">
    <location>
        <position position="89"/>
    </location>
    <ligand>
        <name>ATP</name>
        <dbReference type="ChEBI" id="CHEBI:30616"/>
    </ligand>
</feature>
<feature type="domain" description="Protein kinase" evidence="11">
    <location>
        <begin position="60"/>
        <end position="106"/>
    </location>
</feature>
<dbReference type="WBParaSite" id="maker-unitig_33244-snap-gene-0.2-mRNA-1">
    <property type="protein sequence ID" value="maker-unitig_33244-snap-gene-0.2-mRNA-1"/>
    <property type="gene ID" value="maker-unitig_33244-snap-gene-0.2"/>
</dbReference>
<evidence type="ECO:0000256" key="10">
    <source>
        <dbReference type="SAM" id="MobiDB-lite"/>
    </source>
</evidence>
<evidence type="ECO:0000256" key="9">
    <source>
        <dbReference type="PROSITE-ProRule" id="PRU10141"/>
    </source>
</evidence>
<keyword evidence="4 9" id="KW-0547">Nucleotide-binding</keyword>
<reference evidence="13" key="1">
    <citation type="submission" date="2016-11" db="UniProtKB">
        <authorList>
            <consortium name="WormBaseParasite"/>
        </authorList>
    </citation>
    <scope>IDENTIFICATION</scope>
</reference>
<keyword evidence="5" id="KW-0418">Kinase</keyword>
<dbReference type="InterPro" id="IPR017441">
    <property type="entry name" value="Protein_kinase_ATP_BS"/>
</dbReference>
<dbReference type="InterPro" id="IPR000719">
    <property type="entry name" value="Prot_kinase_dom"/>
</dbReference>
<dbReference type="FunFam" id="3.30.200.20:FF:000103">
    <property type="entry name" value="Protein kinase C"/>
    <property type="match status" value="1"/>
</dbReference>
<protein>
    <recommendedName>
        <fullName evidence="1">non-specific serine/threonine protein kinase</fullName>
        <ecNumber evidence="1">2.7.11.1</ecNumber>
    </recommendedName>
</protein>
<dbReference type="Proteomes" id="UP000095280">
    <property type="component" value="Unplaced"/>
</dbReference>
<name>A0A1I8FHH2_9PLAT</name>
<dbReference type="GO" id="GO:0005524">
    <property type="term" value="F:ATP binding"/>
    <property type="evidence" value="ECO:0007669"/>
    <property type="project" value="UniProtKB-UniRule"/>
</dbReference>
<dbReference type="SUPFAM" id="SSF56112">
    <property type="entry name" value="Protein kinase-like (PK-like)"/>
    <property type="match status" value="1"/>
</dbReference>
<sequence>ASRSEHGCLQAISSHPHYPFLSSPACHTQKLSADSRGPPKQPLAQQQQAVKAGHSEKHDFSFLMVLGKGSFGKVLLAERKGTSEVYAVKILKKDVINPGLTTSSAP</sequence>
<dbReference type="GO" id="GO:0035556">
    <property type="term" value="P:intracellular signal transduction"/>
    <property type="evidence" value="ECO:0007669"/>
    <property type="project" value="TreeGrafter"/>
</dbReference>
<dbReference type="InterPro" id="IPR050236">
    <property type="entry name" value="Ser_Thr_kinase_AGC"/>
</dbReference>
<feature type="region of interest" description="Disordered" evidence="10">
    <location>
        <begin position="28"/>
        <end position="54"/>
    </location>
</feature>
<evidence type="ECO:0000256" key="5">
    <source>
        <dbReference type="ARBA" id="ARBA00022777"/>
    </source>
</evidence>
<dbReference type="Gene3D" id="3.30.200.20">
    <property type="entry name" value="Phosphorylase Kinase, domain 1"/>
    <property type="match status" value="1"/>
</dbReference>
<proteinExistence type="predicted"/>
<keyword evidence="2" id="KW-0723">Serine/threonine-protein kinase</keyword>
<dbReference type="InterPro" id="IPR011009">
    <property type="entry name" value="Kinase-like_dom_sf"/>
</dbReference>
<dbReference type="AlphaFoldDB" id="A0A1I8FHH2"/>
<keyword evidence="12" id="KW-1185">Reference proteome</keyword>
<evidence type="ECO:0000256" key="2">
    <source>
        <dbReference type="ARBA" id="ARBA00022527"/>
    </source>
</evidence>
<dbReference type="PANTHER" id="PTHR24356">
    <property type="entry name" value="SERINE/THREONINE-PROTEIN KINASE"/>
    <property type="match status" value="1"/>
</dbReference>
<evidence type="ECO:0000256" key="1">
    <source>
        <dbReference type="ARBA" id="ARBA00012513"/>
    </source>
</evidence>